<gene>
    <name evidence="3" type="primary">LOC105433346</name>
</gene>
<dbReference type="GO" id="GO:0000387">
    <property type="term" value="P:spliceosomal snRNP assembly"/>
    <property type="evidence" value="ECO:0007669"/>
    <property type="project" value="TreeGrafter"/>
</dbReference>
<dbReference type="PANTHER" id="PTHR14710">
    <property type="entry name" value="GEM-ASSOCIATED PROTEIN 6"/>
    <property type="match status" value="1"/>
</dbReference>
<protein>
    <submittedName>
        <fullName evidence="3">Gem-associated protein 6-like</fullName>
    </submittedName>
</protein>
<dbReference type="PROSITE" id="PS52001">
    <property type="entry name" value="AD"/>
    <property type="match status" value="1"/>
</dbReference>
<evidence type="ECO:0000259" key="1">
    <source>
        <dbReference type="PROSITE" id="PS52001"/>
    </source>
</evidence>
<dbReference type="Pfam" id="PF20417">
    <property type="entry name" value="Gemin6_C"/>
    <property type="match status" value="1"/>
</dbReference>
<evidence type="ECO:0000313" key="2">
    <source>
        <dbReference type="Proteomes" id="UP000504615"/>
    </source>
</evidence>
<dbReference type="InterPro" id="IPR047574">
    <property type="entry name" value="AD"/>
</dbReference>
<accession>A0A8N1S9W8</accession>
<dbReference type="OrthoDB" id="77463at2759"/>
<dbReference type="GO" id="GO:0000245">
    <property type="term" value="P:spliceosomal complex assembly"/>
    <property type="evidence" value="ECO:0007669"/>
    <property type="project" value="InterPro"/>
</dbReference>
<dbReference type="RefSeq" id="XP_025075654.1">
    <property type="nucleotide sequence ID" value="XM_025219869.1"/>
</dbReference>
<sequence>MKATLEAKKLVPELFVSSSAKLSRMALTERKNIVMQLLLDNRFPVREENDNLLIEDNIWIQPPYYPENCVCTNSIILSKVQNILIYANVE</sequence>
<dbReference type="AlphaFoldDB" id="A0A8N1S9W8"/>
<keyword evidence="2" id="KW-1185">Reference proteome</keyword>
<reference evidence="3" key="1">
    <citation type="submission" date="2025-08" db="UniProtKB">
        <authorList>
            <consortium name="RefSeq"/>
        </authorList>
    </citation>
    <scope>IDENTIFICATION</scope>
</reference>
<name>A0A8N1S9W8_9HYME</name>
<dbReference type="PANTHER" id="PTHR14710:SF2">
    <property type="entry name" value="GEM-ASSOCIATED PROTEIN 6"/>
    <property type="match status" value="1"/>
</dbReference>
<dbReference type="GO" id="GO:0005634">
    <property type="term" value="C:nucleus"/>
    <property type="evidence" value="ECO:0007669"/>
    <property type="project" value="InterPro"/>
</dbReference>
<feature type="domain" description="AD" evidence="1">
    <location>
        <begin position="1"/>
        <end position="90"/>
    </location>
</feature>
<evidence type="ECO:0000313" key="3">
    <source>
        <dbReference type="RefSeq" id="XP_025075654.1"/>
    </source>
</evidence>
<dbReference type="GO" id="GO:0032797">
    <property type="term" value="C:SMN complex"/>
    <property type="evidence" value="ECO:0007669"/>
    <property type="project" value="TreeGrafter"/>
</dbReference>
<dbReference type="InterPro" id="IPR046856">
    <property type="entry name" value="Gemin6_C"/>
</dbReference>
<dbReference type="InterPro" id="IPR009422">
    <property type="entry name" value="Gemin6"/>
</dbReference>
<dbReference type="Proteomes" id="UP000504615">
    <property type="component" value="Unplaced"/>
</dbReference>
<proteinExistence type="predicted"/>
<dbReference type="GeneID" id="105433346"/>
<organism evidence="2 3">
    <name type="scientific">Pogonomyrmex barbatus</name>
    <name type="common">red harvester ant</name>
    <dbReference type="NCBI Taxonomy" id="144034"/>
    <lineage>
        <taxon>Eukaryota</taxon>
        <taxon>Metazoa</taxon>
        <taxon>Ecdysozoa</taxon>
        <taxon>Arthropoda</taxon>
        <taxon>Hexapoda</taxon>
        <taxon>Insecta</taxon>
        <taxon>Pterygota</taxon>
        <taxon>Neoptera</taxon>
        <taxon>Endopterygota</taxon>
        <taxon>Hymenoptera</taxon>
        <taxon>Apocrita</taxon>
        <taxon>Aculeata</taxon>
        <taxon>Formicoidea</taxon>
        <taxon>Formicidae</taxon>
        <taxon>Myrmicinae</taxon>
        <taxon>Pogonomyrmex</taxon>
    </lineage>
</organism>